<dbReference type="Pfam" id="PF07714">
    <property type="entry name" value="PK_Tyr_Ser-Thr"/>
    <property type="match status" value="1"/>
</dbReference>
<dbReference type="GO" id="GO:0005886">
    <property type="term" value="C:plasma membrane"/>
    <property type="evidence" value="ECO:0000318"/>
    <property type="project" value="GO_Central"/>
</dbReference>
<evidence type="ECO:0000256" key="1">
    <source>
        <dbReference type="ARBA" id="ARBA00022741"/>
    </source>
</evidence>
<organism evidence="4">
    <name type="scientific">Physcomitrium patens</name>
    <name type="common">Spreading-leaved earth moss</name>
    <name type="synonym">Physcomitrella patens</name>
    <dbReference type="NCBI Taxonomy" id="3218"/>
    <lineage>
        <taxon>Eukaryota</taxon>
        <taxon>Viridiplantae</taxon>
        <taxon>Streptophyta</taxon>
        <taxon>Embryophyta</taxon>
        <taxon>Bryophyta</taxon>
        <taxon>Bryophytina</taxon>
        <taxon>Bryopsida</taxon>
        <taxon>Funariidae</taxon>
        <taxon>Funariales</taxon>
        <taxon>Funariaceae</taxon>
        <taxon>Physcomitrium</taxon>
    </lineage>
</organism>
<dbReference type="InterPro" id="IPR000719">
    <property type="entry name" value="Prot_kinase_dom"/>
</dbReference>
<proteinExistence type="predicted"/>
<evidence type="ECO:0000313" key="4">
    <source>
        <dbReference type="EMBL" id="PNR62989.1"/>
    </source>
</evidence>
<evidence type="ECO:0000313" key="5">
    <source>
        <dbReference type="EnsemblPlants" id="Pp3c1_30940V3.1"/>
    </source>
</evidence>
<dbReference type="Proteomes" id="UP000006727">
    <property type="component" value="Chromosome 1"/>
</dbReference>
<dbReference type="EnsemblPlants" id="Pp3c1_30940V3.1">
    <property type="protein sequence ID" value="Pp3c1_30940V3.1"/>
    <property type="gene ID" value="Pp3c1_30940"/>
</dbReference>
<dbReference type="Gramene" id="Pp3c1_30940V3.1">
    <property type="protein sequence ID" value="Pp3c1_30940V3.1"/>
    <property type="gene ID" value="Pp3c1_30940"/>
</dbReference>
<reference evidence="4 6" key="1">
    <citation type="journal article" date="2008" name="Science">
        <title>The Physcomitrella genome reveals evolutionary insights into the conquest of land by plants.</title>
        <authorList>
            <person name="Rensing S."/>
            <person name="Lang D."/>
            <person name="Zimmer A."/>
            <person name="Terry A."/>
            <person name="Salamov A."/>
            <person name="Shapiro H."/>
            <person name="Nishiyama T."/>
            <person name="Perroud P.-F."/>
            <person name="Lindquist E."/>
            <person name="Kamisugi Y."/>
            <person name="Tanahashi T."/>
            <person name="Sakakibara K."/>
            <person name="Fujita T."/>
            <person name="Oishi K."/>
            <person name="Shin-I T."/>
            <person name="Kuroki Y."/>
            <person name="Toyoda A."/>
            <person name="Suzuki Y."/>
            <person name="Hashimoto A."/>
            <person name="Yamaguchi K."/>
            <person name="Sugano A."/>
            <person name="Kohara Y."/>
            <person name="Fujiyama A."/>
            <person name="Anterola A."/>
            <person name="Aoki S."/>
            <person name="Ashton N."/>
            <person name="Barbazuk W.B."/>
            <person name="Barker E."/>
            <person name="Bennetzen J."/>
            <person name="Bezanilla M."/>
            <person name="Blankenship R."/>
            <person name="Cho S.H."/>
            <person name="Dutcher S."/>
            <person name="Estelle M."/>
            <person name="Fawcett J.A."/>
            <person name="Gundlach H."/>
            <person name="Hanada K."/>
            <person name="Heyl A."/>
            <person name="Hicks K.A."/>
            <person name="Hugh J."/>
            <person name="Lohr M."/>
            <person name="Mayer K."/>
            <person name="Melkozernov A."/>
            <person name="Murata T."/>
            <person name="Nelson D."/>
            <person name="Pils B."/>
            <person name="Prigge M."/>
            <person name="Reiss B."/>
            <person name="Renner T."/>
            <person name="Rombauts S."/>
            <person name="Rushton P."/>
            <person name="Sanderfoot A."/>
            <person name="Schween G."/>
            <person name="Shiu S.-H."/>
            <person name="Stueber K."/>
            <person name="Theodoulou F.L."/>
            <person name="Tu H."/>
            <person name="Van de Peer Y."/>
            <person name="Verrier P.J."/>
            <person name="Waters E."/>
            <person name="Wood A."/>
            <person name="Yang L."/>
            <person name="Cove D."/>
            <person name="Cuming A."/>
            <person name="Hasebe M."/>
            <person name="Lucas S."/>
            <person name="Mishler D.B."/>
            <person name="Reski R."/>
            <person name="Grigoriev I."/>
            <person name="Quatrano R.S."/>
            <person name="Boore J.L."/>
        </authorList>
    </citation>
    <scope>NUCLEOTIDE SEQUENCE [LARGE SCALE GENOMIC DNA]</scope>
    <source>
        <strain evidence="5 6">cv. Gransden 2004</strain>
    </source>
</reference>
<dbReference type="InterPro" id="IPR001245">
    <property type="entry name" value="Ser-Thr/Tyr_kinase_cat_dom"/>
</dbReference>
<dbReference type="InParanoid" id="A0A2K1LAD2"/>
<keyword evidence="2" id="KW-0067">ATP-binding</keyword>
<feature type="domain" description="Protein kinase" evidence="3">
    <location>
        <begin position="1"/>
        <end position="188"/>
    </location>
</feature>
<dbReference type="PROSITE" id="PS50011">
    <property type="entry name" value="PROTEIN_KINASE_DOM"/>
    <property type="match status" value="1"/>
</dbReference>
<dbReference type="AlphaFoldDB" id="A0A2K1LAD2"/>
<dbReference type="SUPFAM" id="SSF56112">
    <property type="entry name" value="Protein kinase-like (PK-like)"/>
    <property type="match status" value="1"/>
</dbReference>
<dbReference type="PANTHER" id="PTHR27001">
    <property type="entry name" value="OS01G0253100 PROTEIN"/>
    <property type="match status" value="1"/>
</dbReference>
<evidence type="ECO:0000256" key="2">
    <source>
        <dbReference type="ARBA" id="ARBA00022840"/>
    </source>
</evidence>
<dbReference type="Gene3D" id="1.10.510.10">
    <property type="entry name" value="Transferase(Phosphotransferase) domain 1"/>
    <property type="match status" value="1"/>
</dbReference>
<keyword evidence="6" id="KW-1185">Reference proteome</keyword>
<gene>
    <name evidence="4" type="ORF">PHYPA_001414</name>
</gene>
<reference evidence="4 6" key="2">
    <citation type="journal article" date="2018" name="Plant J.">
        <title>The Physcomitrella patens chromosome-scale assembly reveals moss genome structure and evolution.</title>
        <authorList>
            <person name="Lang D."/>
            <person name="Ullrich K.K."/>
            <person name="Murat F."/>
            <person name="Fuchs J."/>
            <person name="Jenkins J."/>
            <person name="Haas F.B."/>
            <person name="Piednoel M."/>
            <person name="Gundlach H."/>
            <person name="Van Bel M."/>
            <person name="Meyberg R."/>
            <person name="Vives C."/>
            <person name="Morata J."/>
            <person name="Symeonidi A."/>
            <person name="Hiss M."/>
            <person name="Muchero W."/>
            <person name="Kamisugi Y."/>
            <person name="Saleh O."/>
            <person name="Blanc G."/>
            <person name="Decker E.L."/>
            <person name="van Gessel N."/>
            <person name="Grimwood J."/>
            <person name="Hayes R.D."/>
            <person name="Graham S.W."/>
            <person name="Gunter L.E."/>
            <person name="McDaniel S.F."/>
            <person name="Hoernstein S.N.W."/>
            <person name="Larsson A."/>
            <person name="Li F.W."/>
            <person name="Perroud P.F."/>
            <person name="Phillips J."/>
            <person name="Ranjan P."/>
            <person name="Rokshar D.S."/>
            <person name="Rothfels C.J."/>
            <person name="Schneider L."/>
            <person name="Shu S."/>
            <person name="Stevenson D.W."/>
            <person name="Thummler F."/>
            <person name="Tillich M."/>
            <person name="Villarreal Aguilar J.C."/>
            <person name="Widiez T."/>
            <person name="Wong G.K."/>
            <person name="Wymore A."/>
            <person name="Zhang Y."/>
            <person name="Zimmer A.D."/>
            <person name="Quatrano R.S."/>
            <person name="Mayer K.F.X."/>
            <person name="Goodstein D."/>
            <person name="Casacuberta J.M."/>
            <person name="Vandepoele K."/>
            <person name="Reski R."/>
            <person name="Cuming A.C."/>
            <person name="Tuskan G.A."/>
            <person name="Maumus F."/>
            <person name="Salse J."/>
            <person name="Schmutz J."/>
            <person name="Rensing S.A."/>
        </authorList>
    </citation>
    <scope>NUCLEOTIDE SEQUENCE [LARGE SCALE GENOMIC DNA]</scope>
    <source>
        <strain evidence="5 6">cv. Gransden 2004</strain>
    </source>
</reference>
<protein>
    <recommendedName>
        <fullName evidence="3">Protein kinase domain-containing protein</fullName>
    </recommendedName>
</protein>
<reference evidence="5" key="3">
    <citation type="submission" date="2020-12" db="UniProtKB">
        <authorList>
            <consortium name="EnsemblPlants"/>
        </authorList>
    </citation>
    <scope>IDENTIFICATION</scope>
</reference>
<evidence type="ECO:0000313" key="6">
    <source>
        <dbReference type="Proteomes" id="UP000006727"/>
    </source>
</evidence>
<dbReference type="InterPro" id="IPR020635">
    <property type="entry name" value="Tyr_kinase_cat_dom"/>
</dbReference>
<name>A0A2K1LAD2_PHYPA</name>
<dbReference type="GO" id="GO:0005524">
    <property type="term" value="F:ATP binding"/>
    <property type="evidence" value="ECO:0007669"/>
    <property type="project" value="UniProtKB-KW"/>
</dbReference>
<sequence>MLKLYVIVTKQVLAVLQQEFQSVVEVYTQLEHMNLVKVTSFVDAKNERLLVTEYVTNGNLRQHLDVFVGIPNGIILDMSTLLNIAIDVAEALTYLLYFSDRPIIHRGAKSSNILLTDSFRAKVNYSEISRFGPWREGATIVTTRIMGTVGYLDPEYFATCELNVEIDVYSFGILLLELFRGRRRFELG</sequence>
<dbReference type="Gene3D" id="3.30.200.20">
    <property type="entry name" value="Phosphorylase Kinase, domain 1"/>
    <property type="match status" value="1"/>
</dbReference>
<dbReference type="InterPro" id="IPR011009">
    <property type="entry name" value="Kinase-like_dom_sf"/>
</dbReference>
<dbReference type="EMBL" id="ABEU02000001">
    <property type="protein sequence ID" value="PNR62989.1"/>
    <property type="molecule type" value="Genomic_DNA"/>
</dbReference>
<dbReference type="GO" id="GO:0004713">
    <property type="term" value="F:protein tyrosine kinase activity"/>
    <property type="evidence" value="ECO:0007669"/>
    <property type="project" value="InterPro"/>
</dbReference>
<dbReference type="PANTHER" id="PTHR27001:SF930">
    <property type="entry name" value="OS02G0821400 PROTEIN"/>
    <property type="match status" value="1"/>
</dbReference>
<dbReference type="SMART" id="SM00219">
    <property type="entry name" value="TyrKc"/>
    <property type="match status" value="1"/>
</dbReference>
<accession>A0A2K1LAD2</accession>
<dbReference type="GO" id="GO:0004672">
    <property type="term" value="F:protein kinase activity"/>
    <property type="evidence" value="ECO:0000318"/>
    <property type="project" value="GO_Central"/>
</dbReference>
<evidence type="ECO:0000259" key="3">
    <source>
        <dbReference type="PROSITE" id="PS50011"/>
    </source>
</evidence>
<keyword evidence="1" id="KW-0547">Nucleotide-binding</keyword>
<dbReference type="PaxDb" id="3218-PP1S171_39V6.1"/>
<dbReference type="STRING" id="3218.A0A2K1LAD2"/>